<protein>
    <recommendedName>
        <fullName evidence="5">DUF3618 domain-containing protein</fullName>
    </recommendedName>
</protein>
<evidence type="ECO:0000313" key="3">
    <source>
        <dbReference type="EMBL" id="MBM3094964.1"/>
    </source>
</evidence>
<reference evidence="3 4" key="1">
    <citation type="submission" date="2020-01" db="EMBL/GenBank/DDBJ databases">
        <title>Draft genome assembly of Ensifer adhaerens T173.</title>
        <authorList>
            <person name="Craig J.E."/>
            <person name="Stinchcombe J.R."/>
        </authorList>
    </citation>
    <scope>NUCLEOTIDE SEQUENCE [LARGE SCALE GENOMIC DNA]</scope>
    <source>
        <strain evidence="3 4">T173</strain>
    </source>
</reference>
<feature type="region of interest" description="Disordered" evidence="1">
    <location>
        <begin position="1"/>
        <end position="29"/>
    </location>
</feature>
<keyword evidence="2" id="KW-0472">Membrane</keyword>
<feature type="transmembrane region" description="Helical" evidence="2">
    <location>
        <begin position="67"/>
        <end position="87"/>
    </location>
</feature>
<keyword evidence="2" id="KW-0812">Transmembrane</keyword>
<evidence type="ECO:0000256" key="1">
    <source>
        <dbReference type="SAM" id="MobiDB-lite"/>
    </source>
</evidence>
<organism evidence="3 4">
    <name type="scientific">Ensifer canadensis</name>
    <dbReference type="NCBI Taxonomy" id="555315"/>
    <lineage>
        <taxon>Bacteria</taxon>
        <taxon>Pseudomonadati</taxon>
        <taxon>Pseudomonadota</taxon>
        <taxon>Alphaproteobacteria</taxon>
        <taxon>Hyphomicrobiales</taxon>
        <taxon>Rhizobiaceae</taxon>
        <taxon>Sinorhizobium/Ensifer group</taxon>
        <taxon>Ensifer</taxon>
    </lineage>
</organism>
<keyword evidence="4" id="KW-1185">Reference proteome</keyword>
<comment type="caution">
    <text evidence="3">The sequence shown here is derived from an EMBL/GenBank/DDBJ whole genome shotgun (WGS) entry which is preliminary data.</text>
</comment>
<gene>
    <name evidence="3" type="ORF">GFB56_29945</name>
</gene>
<keyword evidence="2" id="KW-1133">Transmembrane helix</keyword>
<accession>A0AAW4FUJ8</accession>
<feature type="compositionally biased region" description="Polar residues" evidence="1">
    <location>
        <begin position="19"/>
        <end position="29"/>
    </location>
</feature>
<dbReference type="AlphaFoldDB" id="A0AAW4FUJ8"/>
<name>A0AAW4FUJ8_9HYPH</name>
<evidence type="ECO:0000313" key="4">
    <source>
        <dbReference type="Proteomes" id="UP000744980"/>
    </source>
</evidence>
<dbReference type="Proteomes" id="UP000744980">
    <property type="component" value="Unassembled WGS sequence"/>
</dbReference>
<evidence type="ECO:0000256" key="2">
    <source>
        <dbReference type="SAM" id="Phobius"/>
    </source>
</evidence>
<proteinExistence type="predicted"/>
<evidence type="ECO:0008006" key="5">
    <source>
        <dbReference type="Google" id="ProtNLM"/>
    </source>
</evidence>
<dbReference type="RefSeq" id="WP_203529461.1">
    <property type="nucleotide sequence ID" value="NZ_CP083373.1"/>
</dbReference>
<sequence>MAKPTRIGETIPKGVIDTASGSVGEQKPMSQAKQIQHLRRELADLRQKLKEAGYDVDRPSARVDPRASTLLFGAAAAAAAFAVLLAAQRSRSVPSRSSVIGNAILAEIARKWPSHLTRGVFSRAPGNNFKPTRLW</sequence>
<dbReference type="EMBL" id="WXFA01000035">
    <property type="protein sequence ID" value="MBM3094964.1"/>
    <property type="molecule type" value="Genomic_DNA"/>
</dbReference>